<dbReference type="Gramene" id="FCD_00007816-RA">
    <property type="protein sequence ID" value="FCD_00007816-RA:cds"/>
    <property type="gene ID" value="FCD_00007816"/>
</dbReference>
<protein>
    <submittedName>
        <fullName evidence="1">Uncharacterized protein</fullName>
    </submittedName>
</protein>
<accession>A0AA88D705</accession>
<proteinExistence type="predicted"/>
<keyword evidence="2" id="KW-1185">Reference proteome</keyword>
<reference evidence="1" key="1">
    <citation type="submission" date="2023-07" db="EMBL/GenBank/DDBJ databases">
        <title>draft genome sequence of fig (Ficus carica).</title>
        <authorList>
            <person name="Takahashi T."/>
            <person name="Nishimura K."/>
        </authorList>
    </citation>
    <scope>NUCLEOTIDE SEQUENCE</scope>
</reference>
<dbReference type="Proteomes" id="UP001187192">
    <property type="component" value="Unassembled WGS sequence"/>
</dbReference>
<sequence>MYRLIWSFSHGKSRTTPPLCSSLDSVRDKHLNERCNFTEKAQGHGKQCKLANEEDRKKGVVDCEVKYSSKKNIISLVRERTCKEPNTHCYRLLQNVYLNLSKEIIVITKGNGVITTEPS</sequence>
<gene>
    <name evidence="1" type="ORF">TIFTF001_014475</name>
</gene>
<dbReference type="AlphaFoldDB" id="A0AA88D705"/>
<evidence type="ECO:0000313" key="1">
    <source>
        <dbReference type="EMBL" id="GMN45281.1"/>
    </source>
</evidence>
<evidence type="ECO:0000313" key="2">
    <source>
        <dbReference type="Proteomes" id="UP001187192"/>
    </source>
</evidence>
<dbReference type="EMBL" id="BTGU01000020">
    <property type="protein sequence ID" value="GMN45281.1"/>
    <property type="molecule type" value="Genomic_DNA"/>
</dbReference>
<comment type="caution">
    <text evidence="1">The sequence shown here is derived from an EMBL/GenBank/DDBJ whole genome shotgun (WGS) entry which is preliminary data.</text>
</comment>
<name>A0AA88D705_FICCA</name>
<organism evidence="1 2">
    <name type="scientific">Ficus carica</name>
    <name type="common">Common fig</name>
    <dbReference type="NCBI Taxonomy" id="3494"/>
    <lineage>
        <taxon>Eukaryota</taxon>
        <taxon>Viridiplantae</taxon>
        <taxon>Streptophyta</taxon>
        <taxon>Embryophyta</taxon>
        <taxon>Tracheophyta</taxon>
        <taxon>Spermatophyta</taxon>
        <taxon>Magnoliopsida</taxon>
        <taxon>eudicotyledons</taxon>
        <taxon>Gunneridae</taxon>
        <taxon>Pentapetalae</taxon>
        <taxon>rosids</taxon>
        <taxon>fabids</taxon>
        <taxon>Rosales</taxon>
        <taxon>Moraceae</taxon>
        <taxon>Ficeae</taxon>
        <taxon>Ficus</taxon>
    </lineage>
</organism>